<dbReference type="InterPro" id="IPR050639">
    <property type="entry name" value="SSR_resolvase"/>
</dbReference>
<reference evidence="7 8" key="1">
    <citation type="submission" date="2017-08" db="EMBL/GenBank/DDBJ databases">
        <title>Infants hospitalized years apart are colonized by the same room-sourced microbial strains.</title>
        <authorList>
            <person name="Brooks B."/>
            <person name="Olm M.R."/>
            <person name="Firek B.A."/>
            <person name="Baker R."/>
            <person name="Thomas B.C."/>
            <person name="Morowitz M.J."/>
            <person name="Banfield J.F."/>
        </authorList>
    </citation>
    <scope>NUCLEOTIDE SEQUENCE [LARGE SCALE GENOMIC DNA]</scope>
    <source>
        <strain evidence="7">S2_005_003_R2_41</strain>
    </source>
</reference>
<dbReference type="CDD" id="cd03768">
    <property type="entry name" value="SR_ResInv"/>
    <property type="match status" value="1"/>
</dbReference>
<dbReference type="Proteomes" id="UP000249135">
    <property type="component" value="Unassembled WGS sequence"/>
</dbReference>
<feature type="active site" description="O-(5'-phospho-DNA)-serine intermediate" evidence="5">
    <location>
        <position position="12"/>
    </location>
</feature>
<dbReference type="AlphaFoldDB" id="A0A2W5SBF0"/>
<dbReference type="InterPro" id="IPR006118">
    <property type="entry name" value="Recombinase_CS"/>
</dbReference>
<name>A0A2W5SBF0_VARPD</name>
<dbReference type="PANTHER" id="PTHR30461">
    <property type="entry name" value="DNA-INVERTASE FROM LAMBDOID PROPHAGE"/>
    <property type="match status" value="1"/>
</dbReference>
<evidence type="ECO:0000256" key="1">
    <source>
        <dbReference type="ARBA" id="ARBA00009913"/>
    </source>
</evidence>
<evidence type="ECO:0000313" key="8">
    <source>
        <dbReference type="Proteomes" id="UP000249135"/>
    </source>
</evidence>
<dbReference type="CDD" id="cd00569">
    <property type="entry name" value="HTH_Hin_like"/>
    <property type="match status" value="1"/>
</dbReference>
<dbReference type="GO" id="GO:0003677">
    <property type="term" value="F:DNA binding"/>
    <property type="evidence" value="ECO:0007669"/>
    <property type="project" value="UniProtKB-KW"/>
</dbReference>
<dbReference type="InterPro" id="IPR006120">
    <property type="entry name" value="Resolvase_HTH_dom"/>
</dbReference>
<comment type="similarity">
    <text evidence="1">Belongs to the site-specific recombinase resolvase family.</text>
</comment>
<evidence type="ECO:0000313" key="7">
    <source>
        <dbReference type="EMBL" id="PZQ76953.1"/>
    </source>
</evidence>
<dbReference type="Pfam" id="PF02796">
    <property type="entry name" value="HTH_7"/>
    <property type="match status" value="1"/>
</dbReference>
<proteinExistence type="inferred from homology"/>
<sequence>MTGHTIAYRRVSTVDQNTVRQLDGRTFDREFEDKASGKDTKRPQLEAMLGHIRAGDTVVVHSIDRLARSMSDLLALVEHITGPAEEGGKGASLEFAKEGLRFSGGKANATDRLMLNMLGAVAEFERSMIRERQAEGIAAAKERGVYKGSKPKLSDAQVLDLLTRVQAGEPKAGIARDFGISRETLYQYVRAAEAAA</sequence>
<dbReference type="Gene3D" id="1.10.10.60">
    <property type="entry name" value="Homeodomain-like"/>
    <property type="match status" value="1"/>
</dbReference>
<dbReference type="PANTHER" id="PTHR30461:SF26">
    <property type="entry name" value="RESOLVASE HOMOLOG YNEB"/>
    <property type="match status" value="1"/>
</dbReference>
<dbReference type="EMBL" id="QFPP01000035">
    <property type="protein sequence ID" value="PZQ76953.1"/>
    <property type="molecule type" value="Genomic_DNA"/>
</dbReference>
<keyword evidence="3" id="KW-0238">DNA-binding</keyword>
<evidence type="ECO:0000256" key="4">
    <source>
        <dbReference type="ARBA" id="ARBA00023172"/>
    </source>
</evidence>
<dbReference type="GO" id="GO:0000150">
    <property type="term" value="F:DNA strand exchange activity"/>
    <property type="evidence" value="ECO:0007669"/>
    <property type="project" value="InterPro"/>
</dbReference>
<comment type="caution">
    <text evidence="7">The sequence shown here is derived from an EMBL/GenBank/DDBJ whole genome shotgun (WGS) entry which is preliminary data.</text>
</comment>
<keyword evidence="2" id="KW-0229">DNA integration</keyword>
<accession>A0A2W5SBF0</accession>
<dbReference type="SUPFAM" id="SSF53041">
    <property type="entry name" value="Resolvase-like"/>
    <property type="match status" value="1"/>
</dbReference>
<dbReference type="SUPFAM" id="SSF46689">
    <property type="entry name" value="Homeodomain-like"/>
    <property type="match status" value="1"/>
</dbReference>
<evidence type="ECO:0000256" key="5">
    <source>
        <dbReference type="PIRSR" id="PIRSR606118-50"/>
    </source>
</evidence>
<dbReference type="GO" id="GO:0015074">
    <property type="term" value="P:DNA integration"/>
    <property type="evidence" value="ECO:0007669"/>
    <property type="project" value="UniProtKB-KW"/>
</dbReference>
<evidence type="ECO:0000259" key="6">
    <source>
        <dbReference type="PROSITE" id="PS51736"/>
    </source>
</evidence>
<dbReference type="PROSITE" id="PS51736">
    <property type="entry name" value="RECOMBINASES_3"/>
    <property type="match status" value="1"/>
</dbReference>
<dbReference type="Gene3D" id="3.40.50.1390">
    <property type="entry name" value="Resolvase, N-terminal catalytic domain"/>
    <property type="match status" value="1"/>
</dbReference>
<dbReference type="PROSITE" id="PS00398">
    <property type="entry name" value="RECOMBINASES_2"/>
    <property type="match status" value="1"/>
</dbReference>
<evidence type="ECO:0000256" key="3">
    <source>
        <dbReference type="ARBA" id="ARBA00023125"/>
    </source>
</evidence>
<evidence type="ECO:0000256" key="2">
    <source>
        <dbReference type="ARBA" id="ARBA00022908"/>
    </source>
</evidence>
<organism evidence="7 8">
    <name type="scientific">Variovorax paradoxus</name>
    <dbReference type="NCBI Taxonomy" id="34073"/>
    <lineage>
        <taxon>Bacteria</taxon>
        <taxon>Pseudomonadati</taxon>
        <taxon>Pseudomonadota</taxon>
        <taxon>Betaproteobacteria</taxon>
        <taxon>Burkholderiales</taxon>
        <taxon>Comamonadaceae</taxon>
        <taxon>Variovorax</taxon>
    </lineage>
</organism>
<feature type="domain" description="Resolvase/invertase-type recombinase catalytic" evidence="6">
    <location>
        <begin position="4"/>
        <end position="144"/>
    </location>
</feature>
<dbReference type="Pfam" id="PF00239">
    <property type="entry name" value="Resolvase"/>
    <property type="match status" value="1"/>
</dbReference>
<gene>
    <name evidence="7" type="ORF">DI563_05480</name>
</gene>
<dbReference type="SMART" id="SM00857">
    <property type="entry name" value="Resolvase"/>
    <property type="match status" value="1"/>
</dbReference>
<dbReference type="InterPro" id="IPR036162">
    <property type="entry name" value="Resolvase-like_N_sf"/>
</dbReference>
<protein>
    <submittedName>
        <fullName evidence="7">Transposase</fullName>
    </submittedName>
</protein>
<dbReference type="InterPro" id="IPR009057">
    <property type="entry name" value="Homeodomain-like_sf"/>
</dbReference>
<keyword evidence="4" id="KW-0233">DNA recombination</keyword>
<dbReference type="InterPro" id="IPR006119">
    <property type="entry name" value="Resolv_N"/>
</dbReference>